<feature type="compositionally biased region" description="Basic and acidic residues" evidence="1">
    <location>
        <begin position="288"/>
        <end position="301"/>
    </location>
</feature>
<proteinExistence type="predicted"/>
<accession>F8L7G5</accession>
<reference key="1">
    <citation type="journal article" date="2011" name="Mol. Biol. Evol.">
        <title>Unity in variety -- the pan-genome of the Chlamydiae.</title>
        <authorList>
            <person name="Collingro A."/>
            <person name="Tischler P."/>
            <person name="Weinmaier T."/>
            <person name="Penz T."/>
            <person name="Heinz E."/>
            <person name="Brunham R.C."/>
            <person name="Read T.D."/>
            <person name="Bavoil P.M."/>
            <person name="Sachse K."/>
            <person name="Kahane S."/>
            <person name="Friedman M.G."/>
            <person name="Rattei T."/>
            <person name="Myers G.S.A."/>
            <person name="Horn M."/>
        </authorList>
    </citation>
    <scope>NUCLEOTIDE SEQUENCE</scope>
    <source>
        <strain>Z</strain>
    </source>
</reference>
<evidence type="ECO:0000313" key="3">
    <source>
        <dbReference type="Proteomes" id="UP000000496"/>
    </source>
</evidence>
<feature type="region of interest" description="Disordered" evidence="1">
    <location>
        <begin position="123"/>
        <end position="301"/>
    </location>
</feature>
<evidence type="ECO:0000313" key="2">
    <source>
        <dbReference type="EMBL" id="CCB88698.1"/>
    </source>
</evidence>
<dbReference type="EMBL" id="FR872582">
    <property type="protein sequence ID" value="CCB88698.1"/>
    <property type="molecule type" value="Genomic_DNA"/>
</dbReference>
<sequence>MTLEGINTSISRGSHAKISLEEFKKLDLDLPKATETAINCLVGVAKGTYHLFYAIVIGLPSDWLTFKTHIFLLNWETAKSNAEDVYFHALALTDPVLSAFHIQEKLYLEECKSVDPTNLKETIQLPAPKEKRMPPPPPSNPKGKPPTPPPFTPKITTPSPKPKTPLKEDDTNPAVEPTSVTERKKALFSKGFSPMAPKPSCPSVTHTPPPKKPTAVVTHTPPPKTPSTSENDPDTLSGSDLRKRMHGILSFQGLGAMGGGTKPPPKAPVKKDPDPVSGSTKADASFSAKREEVKTGTLDKKKVAAFEELFKKTRS</sequence>
<dbReference type="HOGENOM" id="CLU_882488_0_0_0"/>
<evidence type="ECO:0000256" key="1">
    <source>
        <dbReference type="SAM" id="MobiDB-lite"/>
    </source>
</evidence>
<name>F8L7G5_SIMNZ</name>
<dbReference type="AlphaFoldDB" id="F8L7G5"/>
<organism evidence="2 3">
    <name type="scientific">Simkania negevensis (strain ATCC VR-1471 / DSM 27360 / Z)</name>
    <dbReference type="NCBI Taxonomy" id="331113"/>
    <lineage>
        <taxon>Bacteria</taxon>
        <taxon>Pseudomonadati</taxon>
        <taxon>Chlamydiota</taxon>
        <taxon>Chlamydiia</taxon>
        <taxon>Parachlamydiales</taxon>
        <taxon>Simkaniaceae</taxon>
        <taxon>Simkania</taxon>
    </lineage>
</organism>
<protein>
    <submittedName>
        <fullName evidence="2">Uncharacterized protein</fullName>
    </submittedName>
</protein>
<dbReference type="Proteomes" id="UP000000496">
    <property type="component" value="Chromosome gsn.131"/>
</dbReference>
<dbReference type="KEGG" id="sng:SNE_A08210"/>
<dbReference type="STRING" id="331113.SNE_A08210"/>
<feature type="compositionally biased region" description="Pro residues" evidence="1">
    <location>
        <begin position="134"/>
        <end position="152"/>
    </location>
</feature>
<keyword evidence="3" id="KW-1185">Reference proteome</keyword>
<reference evidence="2 3" key="2">
    <citation type="journal article" date="2011" name="Mol. Biol. Evol.">
        <title>Unity in variety--the pan-genome of the Chlamydiae.</title>
        <authorList>
            <person name="Collingro A."/>
            <person name="Tischler P."/>
            <person name="Weinmaier T."/>
            <person name="Penz T."/>
            <person name="Heinz E."/>
            <person name="Brunham R.C."/>
            <person name="Read T.D."/>
            <person name="Bavoil P.M."/>
            <person name="Sachse K."/>
            <person name="Kahane S."/>
            <person name="Friedman M.G."/>
            <person name="Rattei T."/>
            <person name="Myers G.S."/>
            <person name="Horn M."/>
        </authorList>
    </citation>
    <scope>NUCLEOTIDE SEQUENCE [LARGE SCALE GENOMIC DNA]</scope>
    <source>
        <strain evidence="3">ATCC VR-1471 / Z</strain>
    </source>
</reference>
<gene>
    <name evidence="2" type="ordered locus">SNE_A08210</name>
</gene>